<reference evidence="1 2" key="1">
    <citation type="submission" date="2022-04" db="EMBL/GenBank/DDBJ databases">
        <title>Positive selection, recombination, and allopatry shape intraspecific diversity of widespread and dominant cyanobacteria.</title>
        <authorList>
            <person name="Wei J."/>
            <person name="Shu W."/>
            <person name="Hu C."/>
        </authorList>
    </citation>
    <scope>NUCLEOTIDE SEQUENCE [LARGE SCALE GENOMIC DNA]</scope>
    <source>
        <strain evidence="1 2">GB2-A5</strain>
    </source>
</reference>
<accession>A0ABV0JPG0</accession>
<name>A0ABV0JPG0_9CYAN</name>
<proteinExistence type="predicted"/>
<protein>
    <recommendedName>
        <fullName evidence="3">Cysteine dioxygenase</fullName>
    </recommendedName>
</protein>
<comment type="caution">
    <text evidence="1">The sequence shown here is derived from an EMBL/GenBank/DDBJ whole genome shotgun (WGS) entry which is preliminary data.</text>
</comment>
<evidence type="ECO:0000313" key="2">
    <source>
        <dbReference type="Proteomes" id="UP001442494"/>
    </source>
</evidence>
<evidence type="ECO:0000313" key="1">
    <source>
        <dbReference type="EMBL" id="MEP0864562.1"/>
    </source>
</evidence>
<sequence length="207" mass="23592">MFETNTLNQTVDNRKILQDENATVPTDSRTQQETIVCEVYKHLYVASQLRDKQKRSEEIVTVLKGVDWEYFGTSSSPSEWKPYKEFKSLSMIQTPSSKLVLLDWQQPVAPHIHQDRRGGFCDAYVLCVRGTVSHDRYLVKEFSEFEVVVSLPENELLLPGDVAIVYGGTEAHAMGPLEKGSALWTVHYYTGSIVPSNPNQRLKIKRN</sequence>
<dbReference type="RefSeq" id="WP_190424879.1">
    <property type="nucleotide sequence ID" value="NZ_JAMPKK010000014.1"/>
</dbReference>
<dbReference type="EMBL" id="JAMPKK010000014">
    <property type="protein sequence ID" value="MEP0864562.1"/>
    <property type="molecule type" value="Genomic_DNA"/>
</dbReference>
<organism evidence="1 2">
    <name type="scientific">Funiculus sociatus GB2-A5</name>
    <dbReference type="NCBI Taxonomy" id="2933946"/>
    <lineage>
        <taxon>Bacteria</taxon>
        <taxon>Bacillati</taxon>
        <taxon>Cyanobacteriota</taxon>
        <taxon>Cyanophyceae</taxon>
        <taxon>Coleofasciculales</taxon>
        <taxon>Coleofasciculaceae</taxon>
        <taxon>Funiculus</taxon>
    </lineage>
</organism>
<keyword evidence="2" id="KW-1185">Reference proteome</keyword>
<gene>
    <name evidence="1" type="ORF">NDI37_08785</name>
</gene>
<dbReference type="Proteomes" id="UP001442494">
    <property type="component" value="Unassembled WGS sequence"/>
</dbReference>
<evidence type="ECO:0008006" key="3">
    <source>
        <dbReference type="Google" id="ProtNLM"/>
    </source>
</evidence>